<accession>A0AAU9D6U6</accession>
<dbReference type="RefSeq" id="WP_317635947.1">
    <property type="nucleotide sequence ID" value="NZ_AP026802.1"/>
</dbReference>
<sequence length="150" mass="16879">MKIQLSLDPRREDAEVELVVKAQEYDEDIKQLMAYLKQYASANRATIAINTADGISLVKIKEIVSVEVNKNETTIHTLTKDYVTHERLYKLLELLQGSEIIQISKSVAINLDHLIELSAGFSGTMVASLTNRQEYVSRSFIAALKKRLGL</sequence>
<dbReference type="SMART" id="SM00850">
    <property type="entry name" value="LytTR"/>
    <property type="match status" value="1"/>
</dbReference>
<evidence type="ECO:0000313" key="2">
    <source>
        <dbReference type="EMBL" id="BDR58025.1"/>
    </source>
</evidence>
<dbReference type="PANTHER" id="PTHR37299">
    <property type="entry name" value="TRANSCRIPTIONAL REGULATOR-RELATED"/>
    <property type="match status" value="1"/>
</dbReference>
<dbReference type="PANTHER" id="PTHR37299:SF4">
    <property type="entry name" value="TRANSCRIPTIONAL REGULATOR"/>
    <property type="match status" value="1"/>
</dbReference>
<keyword evidence="3" id="KW-1185">Reference proteome</keyword>
<gene>
    <name evidence="2" type="ORF">XA3_04660</name>
</gene>
<reference evidence="2 3" key="1">
    <citation type="journal article" date="2023" name="Microbiol. Spectr.">
        <title>Symbiosis of Carpenter Bees with Uncharacterized Lactic Acid Bacteria Showing NAD Auxotrophy.</title>
        <authorList>
            <person name="Kawasaki S."/>
            <person name="Ozawa K."/>
            <person name="Mori T."/>
            <person name="Yamamoto A."/>
            <person name="Ito M."/>
            <person name="Ohkuma M."/>
            <person name="Sakamoto M."/>
            <person name="Matsutani M."/>
        </authorList>
    </citation>
    <scope>NUCLEOTIDE SEQUENCE [LARGE SCALE GENOMIC DNA]</scope>
    <source>
        <strain evidence="2 3">XA3</strain>
    </source>
</reference>
<protein>
    <submittedName>
        <fullName evidence="2">Transcriptional regulator</fullName>
    </submittedName>
</protein>
<dbReference type="KEGG" id="xap:XA3_04660"/>
<dbReference type="InterPro" id="IPR007492">
    <property type="entry name" value="LytTR_DNA-bd_dom"/>
</dbReference>
<proteinExistence type="predicted"/>
<dbReference type="AlphaFoldDB" id="A0AAU9D6U6"/>
<dbReference type="Pfam" id="PF04397">
    <property type="entry name" value="LytTR"/>
    <property type="match status" value="1"/>
</dbReference>
<dbReference type="GO" id="GO:0000156">
    <property type="term" value="F:phosphorelay response regulator activity"/>
    <property type="evidence" value="ECO:0007669"/>
    <property type="project" value="InterPro"/>
</dbReference>
<feature type="domain" description="HTH LytTR-type" evidence="1">
    <location>
        <begin position="47"/>
        <end position="150"/>
    </location>
</feature>
<name>A0AAU9D6U6_9LACO</name>
<evidence type="ECO:0000313" key="3">
    <source>
        <dbReference type="Proteomes" id="UP001321861"/>
    </source>
</evidence>
<dbReference type="InterPro" id="IPR046947">
    <property type="entry name" value="LytR-like"/>
</dbReference>
<evidence type="ECO:0000259" key="1">
    <source>
        <dbReference type="PROSITE" id="PS50930"/>
    </source>
</evidence>
<dbReference type="GO" id="GO:0003677">
    <property type="term" value="F:DNA binding"/>
    <property type="evidence" value="ECO:0007669"/>
    <property type="project" value="InterPro"/>
</dbReference>
<dbReference type="EMBL" id="AP026802">
    <property type="protein sequence ID" value="BDR58025.1"/>
    <property type="molecule type" value="Genomic_DNA"/>
</dbReference>
<dbReference type="Gene3D" id="2.40.50.1020">
    <property type="entry name" value="LytTr DNA-binding domain"/>
    <property type="match status" value="1"/>
</dbReference>
<organism evidence="2 3">
    <name type="scientific">Xylocopilactobacillus apicola</name>
    <dbReference type="NCBI Taxonomy" id="2932184"/>
    <lineage>
        <taxon>Bacteria</taxon>
        <taxon>Bacillati</taxon>
        <taxon>Bacillota</taxon>
        <taxon>Bacilli</taxon>
        <taxon>Lactobacillales</taxon>
        <taxon>Lactobacillaceae</taxon>
        <taxon>Xylocopilactobacillus</taxon>
    </lineage>
</organism>
<dbReference type="PROSITE" id="PS50930">
    <property type="entry name" value="HTH_LYTTR"/>
    <property type="match status" value="1"/>
</dbReference>
<dbReference type="Proteomes" id="UP001321861">
    <property type="component" value="Chromosome"/>
</dbReference>